<feature type="chain" id="PRO_5035223269" description="LamG-like jellyroll fold domain-containing protein" evidence="3">
    <location>
        <begin position="46"/>
        <end position="955"/>
    </location>
</feature>
<dbReference type="SMART" id="SM00560">
    <property type="entry name" value="LamGL"/>
    <property type="match status" value="1"/>
</dbReference>
<proteinExistence type="predicted"/>
<dbReference type="SUPFAM" id="SSF49899">
    <property type="entry name" value="Concanavalin A-like lectins/glucanases"/>
    <property type="match status" value="1"/>
</dbReference>
<evidence type="ECO:0000313" key="5">
    <source>
        <dbReference type="EMBL" id="GIJ01306.1"/>
    </source>
</evidence>
<keyword evidence="6" id="KW-1185">Reference proteome</keyword>
<protein>
    <recommendedName>
        <fullName evidence="4">LamG-like jellyroll fold domain-containing protein</fullName>
    </recommendedName>
</protein>
<dbReference type="Proteomes" id="UP000652013">
    <property type="component" value="Unassembled WGS sequence"/>
</dbReference>
<reference evidence="5" key="1">
    <citation type="submission" date="2021-01" db="EMBL/GenBank/DDBJ databases">
        <title>Whole genome shotgun sequence of Spirilliplanes yamanashiensis NBRC 15828.</title>
        <authorList>
            <person name="Komaki H."/>
            <person name="Tamura T."/>
        </authorList>
    </citation>
    <scope>NUCLEOTIDE SEQUENCE</scope>
    <source>
        <strain evidence="5">NBRC 15828</strain>
    </source>
</reference>
<comment type="caution">
    <text evidence="5">The sequence shown here is derived from an EMBL/GenBank/DDBJ whole genome shotgun (WGS) entry which is preliminary data.</text>
</comment>
<dbReference type="GO" id="GO:0005975">
    <property type="term" value="P:carbohydrate metabolic process"/>
    <property type="evidence" value="ECO:0007669"/>
    <property type="project" value="UniProtKB-ARBA"/>
</dbReference>
<gene>
    <name evidence="5" type="ORF">Sya03_06580</name>
</gene>
<keyword evidence="2" id="KW-1015">Disulfide bond</keyword>
<dbReference type="Pfam" id="PF13385">
    <property type="entry name" value="Laminin_G_3"/>
    <property type="match status" value="1"/>
</dbReference>
<feature type="signal peptide" evidence="3">
    <location>
        <begin position="1"/>
        <end position="45"/>
    </location>
</feature>
<feature type="domain" description="LamG-like jellyroll fold" evidence="4">
    <location>
        <begin position="791"/>
        <end position="947"/>
    </location>
</feature>
<dbReference type="InterPro" id="IPR013320">
    <property type="entry name" value="ConA-like_dom_sf"/>
</dbReference>
<dbReference type="EMBL" id="BOOY01000003">
    <property type="protein sequence ID" value="GIJ01306.1"/>
    <property type="molecule type" value="Genomic_DNA"/>
</dbReference>
<organism evidence="5 6">
    <name type="scientific">Spirilliplanes yamanashiensis</name>
    <dbReference type="NCBI Taxonomy" id="42233"/>
    <lineage>
        <taxon>Bacteria</taxon>
        <taxon>Bacillati</taxon>
        <taxon>Actinomycetota</taxon>
        <taxon>Actinomycetes</taxon>
        <taxon>Micromonosporales</taxon>
        <taxon>Micromonosporaceae</taxon>
        <taxon>Spirilliplanes</taxon>
    </lineage>
</organism>
<evidence type="ECO:0000256" key="2">
    <source>
        <dbReference type="ARBA" id="ARBA00023157"/>
    </source>
</evidence>
<dbReference type="Gene3D" id="2.60.40.10">
    <property type="entry name" value="Immunoglobulins"/>
    <property type="match status" value="1"/>
</dbReference>
<evidence type="ECO:0000256" key="1">
    <source>
        <dbReference type="ARBA" id="ARBA00022729"/>
    </source>
</evidence>
<dbReference type="InterPro" id="IPR006558">
    <property type="entry name" value="LamG-like"/>
</dbReference>
<sequence length="955" mass="100774">MRRDALIAAWVGTAKRRTRLRTAAASACLAAVPALAVLGGPPALAAARAAAVDCRAEAPTEAAAEQMAARCATRVEVADARSELTQVFVEPSGLRTLEAAVTPQRVRKADGSWAKVSTVLRRLDGVVAPEAAAADVTFSNGGTGPFVTWRSGGTTFTLSWEGELRPPRLDGATAIYDEVRPGVALHVTALADGFRHALEVRSADAAGKTDLRTIQYKVGGNAVRRVTEAGAVELVDGSGDVFATTAGASMWDSTSAAGGVAVLRRAVPGVLDEDLRSDGRRAGAAAKVNPVDVRVSGDVMTVEPDMDMLASPDTVYPVFIDPPFNGKRSKWAWANKANKDWDVEDRAWVGRNPFDGVLYRSFFDFDVSSMRGATVLDAHMAIKLDHSFSCDDSWAWLYRTDKITVDSGKRMNWGTRPLPGTQLDSWAGHANEAGGCGKIQPDADAVFDAAAVKNDLHRAVNASAGWQTYTVGLCACNPEGDYESAEDRWKKFFPNTAYLVATYDKAPNRPTPEALSKTTDCYKACTSPAVVRSVKPTLKAGVSDPYKGNLRTTFEVRTAASATATLVSSGTVTDASGTSAEWTVAASLANGSTYYWRAQSKDENNLTGDWSAWQTLVVDTTPPTGLVVTSDEYPYKAWGASVDTKGTFAFTGATGAADYTWSVDQGAATQTAQASAVYTPTKDMVRTMRVVATDVAGNKAPEVVHQFWVSPLPNRCWNWRLDESSGTTAADLGNTDAADPVCGPLTGATVQAQPGTLSGAVSFGPGYLGNAASFTGLGQIQLGGPVLNSRKSFTVMAWVRPADLAAGPEQAVLSQDGEQTSRFALMYRKDANGGAGGWCFVLRDTDTGGTGPTMACATGEEGSSARPAANAWVHLGGVYDAAANRVQIHVMGNQESCDGEMVSAPAGPAWEGGSFVIGRGKAGGAAAHHWRGSIDQVYAHQRVLSAFEICQQAIQ</sequence>
<dbReference type="Gene3D" id="2.60.120.200">
    <property type="match status" value="1"/>
</dbReference>
<accession>A0A8J3Y414</accession>
<keyword evidence="1 3" id="KW-0732">Signal</keyword>
<evidence type="ECO:0000259" key="4">
    <source>
        <dbReference type="SMART" id="SM00560"/>
    </source>
</evidence>
<evidence type="ECO:0000256" key="3">
    <source>
        <dbReference type="SAM" id="SignalP"/>
    </source>
</evidence>
<dbReference type="InterPro" id="IPR013783">
    <property type="entry name" value="Ig-like_fold"/>
</dbReference>
<name>A0A8J3Y414_9ACTN</name>
<dbReference type="AlphaFoldDB" id="A0A8J3Y414"/>
<evidence type="ECO:0000313" key="6">
    <source>
        <dbReference type="Proteomes" id="UP000652013"/>
    </source>
</evidence>